<proteinExistence type="predicted"/>
<dbReference type="GeneID" id="37024915"/>
<keyword evidence="3" id="KW-1185">Reference proteome</keyword>
<feature type="chain" id="PRO_5016338618" description="Secreted protein" evidence="1">
    <location>
        <begin position="21"/>
        <end position="118"/>
    </location>
</feature>
<evidence type="ECO:0000313" key="2">
    <source>
        <dbReference type="EMBL" id="PWN37073.1"/>
    </source>
</evidence>
<evidence type="ECO:0000256" key="1">
    <source>
        <dbReference type="SAM" id="SignalP"/>
    </source>
</evidence>
<dbReference type="EMBL" id="KZ819602">
    <property type="protein sequence ID" value="PWN37073.1"/>
    <property type="molecule type" value="Genomic_DNA"/>
</dbReference>
<dbReference type="Proteomes" id="UP000245771">
    <property type="component" value="Unassembled WGS sequence"/>
</dbReference>
<gene>
    <name evidence="2" type="ORF">FA14DRAFT_9671</name>
</gene>
<evidence type="ECO:0008006" key="4">
    <source>
        <dbReference type="Google" id="ProtNLM"/>
    </source>
</evidence>
<organism evidence="2 3">
    <name type="scientific">Meira miltonrushii</name>
    <dbReference type="NCBI Taxonomy" id="1280837"/>
    <lineage>
        <taxon>Eukaryota</taxon>
        <taxon>Fungi</taxon>
        <taxon>Dikarya</taxon>
        <taxon>Basidiomycota</taxon>
        <taxon>Ustilaginomycotina</taxon>
        <taxon>Exobasidiomycetes</taxon>
        <taxon>Exobasidiales</taxon>
        <taxon>Brachybasidiaceae</taxon>
        <taxon>Meira</taxon>
    </lineage>
</organism>
<sequence>MLTACISVCMIILPVALMKGCQVCVSMGKKGKIALCLCKTTNKSNHSANLHSNTFSPTPPSTQRTSIRLHKINCVCSINELAAQTKRGTRSGNLKGQCLQQRLDDNCNPSYIVSIPSL</sequence>
<name>A0A316VL36_9BASI</name>
<feature type="signal peptide" evidence="1">
    <location>
        <begin position="1"/>
        <end position="20"/>
    </location>
</feature>
<dbReference type="AlphaFoldDB" id="A0A316VL36"/>
<keyword evidence="1" id="KW-0732">Signal</keyword>
<dbReference type="InParanoid" id="A0A316VL36"/>
<accession>A0A316VL36</accession>
<protein>
    <recommendedName>
        <fullName evidence="4">Secreted protein</fullName>
    </recommendedName>
</protein>
<evidence type="ECO:0000313" key="3">
    <source>
        <dbReference type="Proteomes" id="UP000245771"/>
    </source>
</evidence>
<dbReference type="RefSeq" id="XP_025357375.1">
    <property type="nucleotide sequence ID" value="XM_025503134.1"/>
</dbReference>
<reference evidence="2 3" key="1">
    <citation type="journal article" date="2018" name="Mol. Biol. Evol.">
        <title>Broad Genomic Sampling Reveals a Smut Pathogenic Ancestry of the Fungal Clade Ustilaginomycotina.</title>
        <authorList>
            <person name="Kijpornyongpan T."/>
            <person name="Mondo S.J."/>
            <person name="Barry K."/>
            <person name="Sandor L."/>
            <person name="Lee J."/>
            <person name="Lipzen A."/>
            <person name="Pangilinan J."/>
            <person name="LaButti K."/>
            <person name="Hainaut M."/>
            <person name="Henrissat B."/>
            <person name="Grigoriev I.V."/>
            <person name="Spatafora J.W."/>
            <person name="Aime M.C."/>
        </authorList>
    </citation>
    <scope>NUCLEOTIDE SEQUENCE [LARGE SCALE GENOMIC DNA]</scope>
    <source>
        <strain evidence="2 3">MCA 3882</strain>
    </source>
</reference>